<accession>A0A6G0ZF07</accession>
<dbReference type="EMBL" id="VUJU01000568">
    <property type="protein sequence ID" value="KAF0769600.1"/>
    <property type="molecule type" value="Genomic_DNA"/>
</dbReference>
<sequence>MVELHLGSKNVFPQKYHAFDVVKRLENTHFLFHLSTGLELTMILIIGVVKMIFF</sequence>
<keyword evidence="3" id="KW-1185">Reference proteome</keyword>
<dbReference type="AlphaFoldDB" id="A0A6G0ZF07"/>
<evidence type="ECO:0000313" key="3">
    <source>
        <dbReference type="Proteomes" id="UP000478052"/>
    </source>
</evidence>
<feature type="transmembrane region" description="Helical" evidence="1">
    <location>
        <begin position="30"/>
        <end position="53"/>
    </location>
</feature>
<dbReference type="Proteomes" id="UP000478052">
    <property type="component" value="Unassembled WGS sequence"/>
</dbReference>
<gene>
    <name evidence="2" type="ORF">FWK35_00009913</name>
</gene>
<evidence type="ECO:0000256" key="1">
    <source>
        <dbReference type="SAM" id="Phobius"/>
    </source>
</evidence>
<organism evidence="2 3">
    <name type="scientific">Aphis craccivora</name>
    <name type="common">Cowpea aphid</name>
    <dbReference type="NCBI Taxonomy" id="307492"/>
    <lineage>
        <taxon>Eukaryota</taxon>
        <taxon>Metazoa</taxon>
        <taxon>Ecdysozoa</taxon>
        <taxon>Arthropoda</taxon>
        <taxon>Hexapoda</taxon>
        <taxon>Insecta</taxon>
        <taxon>Pterygota</taxon>
        <taxon>Neoptera</taxon>
        <taxon>Paraneoptera</taxon>
        <taxon>Hemiptera</taxon>
        <taxon>Sternorrhyncha</taxon>
        <taxon>Aphidomorpha</taxon>
        <taxon>Aphidoidea</taxon>
        <taxon>Aphididae</taxon>
        <taxon>Aphidini</taxon>
        <taxon>Aphis</taxon>
        <taxon>Aphis</taxon>
    </lineage>
</organism>
<keyword evidence="1" id="KW-0472">Membrane</keyword>
<comment type="caution">
    <text evidence="2">The sequence shown here is derived from an EMBL/GenBank/DDBJ whole genome shotgun (WGS) entry which is preliminary data.</text>
</comment>
<protein>
    <submittedName>
        <fullName evidence="2">Uncharacterized protein</fullName>
    </submittedName>
</protein>
<proteinExistence type="predicted"/>
<reference evidence="2 3" key="1">
    <citation type="submission" date="2019-08" db="EMBL/GenBank/DDBJ databases">
        <title>Whole genome of Aphis craccivora.</title>
        <authorList>
            <person name="Voronova N.V."/>
            <person name="Shulinski R.S."/>
            <person name="Bandarenka Y.V."/>
            <person name="Zhorov D.G."/>
            <person name="Warner D."/>
        </authorList>
    </citation>
    <scope>NUCLEOTIDE SEQUENCE [LARGE SCALE GENOMIC DNA]</scope>
    <source>
        <strain evidence="2">180601</strain>
        <tissue evidence="2">Whole Body</tissue>
    </source>
</reference>
<evidence type="ECO:0000313" key="2">
    <source>
        <dbReference type="EMBL" id="KAF0769600.1"/>
    </source>
</evidence>
<keyword evidence="1" id="KW-1133">Transmembrane helix</keyword>
<name>A0A6G0ZF07_APHCR</name>
<keyword evidence="1" id="KW-0812">Transmembrane</keyword>